<keyword evidence="5" id="KW-0862">Zinc</keyword>
<feature type="domain" description="Zinc finger C2H2 LYAR-type" evidence="8">
    <location>
        <begin position="15"/>
        <end position="42"/>
    </location>
</feature>
<evidence type="ECO:0000256" key="7">
    <source>
        <dbReference type="SAM" id="MobiDB-lite"/>
    </source>
</evidence>
<dbReference type="InterPro" id="IPR036236">
    <property type="entry name" value="Znf_C2H2_sf"/>
</dbReference>
<dbReference type="AlphaFoldDB" id="A0A139IE73"/>
<keyword evidence="3" id="KW-0677">Repeat</keyword>
<keyword evidence="2" id="KW-0479">Metal-binding</keyword>
<dbReference type="GO" id="GO:0008270">
    <property type="term" value="F:zinc ion binding"/>
    <property type="evidence" value="ECO:0007669"/>
    <property type="project" value="UniProtKB-KW"/>
</dbReference>
<evidence type="ECO:0000256" key="3">
    <source>
        <dbReference type="ARBA" id="ARBA00022737"/>
    </source>
</evidence>
<feature type="compositionally biased region" description="Low complexity" evidence="7">
    <location>
        <begin position="296"/>
        <end position="305"/>
    </location>
</feature>
<feature type="compositionally biased region" description="Basic and acidic residues" evidence="7">
    <location>
        <begin position="334"/>
        <end position="345"/>
    </location>
</feature>
<protein>
    <recommendedName>
        <fullName evidence="8">Zinc finger C2H2 LYAR-type domain-containing protein</fullName>
    </recommendedName>
</protein>
<dbReference type="STRING" id="113226.A0A139IE73"/>
<feature type="compositionally biased region" description="Basic and acidic residues" evidence="7">
    <location>
        <begin position="47"/>
        <end position="63"/>
    </location>
</feature>
<dbReference type="EMBL" id="LFZO01000130">
    <property type="protein sequence ID" value="KXT13067.1"/>
    <property type="molecule type" value="Genomic_DNA"/>
</dbReference>
<feature type="compositionally biased region" description="Basic and acidic residues" evidence="7">
    <location>
        <begin position="306"/>
        <end position="324"/>
    </location>
</feature>
<dbReference type="OrthoDB" id="21474at2759"/>
<evidence type="ECO:0000313" key="9">
    <source>
        <dbReference type="EMBL" id="KXT13067.1"/>
    </source>
</evidence>
<comment type="caution">
    <text evidence="9">The sequence shown here is derived from an EMBL/GenBank/DDBJ whole genome shotgun (WGS) entry which is preliminary data.</text>
</comment>
<dbReference type="GO" id="GO:0006364">
    <property type="term" value="P:rRNA processing"/>
    <property type="evidence" value="ECO:0007669"/>
    <property type="project" value="TreeGrafter"/>
</dbReference>
<evidence type="ECO:0000313" key="10">
    <source>
        <dbReference type="Proteomes" id="UP000073492"/>
    </source>
</evidence>
<dbReference type="GO" id="GO:0005730">
    <property type="term" value="C:nucleolus"/>
    <property type="evidence" value="ECO:0007669"/>
    <property type="project" value="TreeGrafter"/>
</dbReference>
<reference evidence="9 10" key="1">
    <citation type="submission" date="2015-07" db="EMBL/GenBank/DDBJ databases">
        <title>Comparative genomics of the Sigatoka disease complex on banana suggests a link between parallel evolutionary changes in Pseudocercospora fijiensis and Pseudocercospora eumusae and increased virulence on the banana host.</title>
        <authorList>
            <person name="Chang T.-C."/>
            <person name="Salvucci A."/>
            <person name="Crous P.W."/>
            <person name="Stergiopoulos I."/>
        </authorList>
    </citation>
    <scope>NUCLEOTIDE SEQUENCE [LARGE SCALE GENOMIC DNA]</scope>
    <source>
        <strain evidence="9 10">CBS 116634</strain>
    </source>
</reference>
<evidence type="ECO:0000256" key="1">
    <source>
        <dbReference type="ARBA" id="ARBA00004123"/>
    </source>
</evidence>
<dbReference type="GO" id="GO:0003677">
    <property type="term" value="F:DNA binding"/>
    <property type="evidence" value="ECO:0007669"/>
    <property type="project" value="InterPro"/>
</dbReference>
<dbReference type="Proteomes" id="UP000073492">
    <property type="component" value="Unassembled WGS sequence"/>
</dbReference>
<dbReference type="Pfam" id="PF08790">
    <property type="entry name" value="zf-LYAR"/>
    <property type="match status" value="1"/>
</dbReference>
<dbReference type="SUPFAM" id="SSF57667">
    <property type="entry name" value="beta-beta-alpha zinc fingers"/>
    <property type="match status" value="1"/>
</dbReference>
<dbReference type="PANTHER" id="PTHR13100">
    <property type="entry name" value="CELL GROWTH-REGULATING NUCLEOLAR PROTEIN LYAR"/>
    <property type="match status" value="1"/>
</dbReference>
<evidence type="ECO:0000256" key="2">
    <source>
        <dbReference type="ARBA" id="ARBA00022723"/>
    </source>
</evidence>
<feature type="compositionally biased region" description="Basic and acidic residues" evidence="7">
    <location>
        <begin position="275"/>
        <end position="290"/>
    </location>
</feature>
<feature type="region of interest" description="Disordered" evidence="7">
    <location>
        <begin position="177"/>
        <end position="362"/>
    </location>
</feature>
<evidence type="ECO:0000256" key="5">
    <source>
        <dbReference type="ARBA" id="ARBA00022833"/>
    </source>
</evidence>
<comment type="subcellular location">
    <subcellularLocation>
        <location evidence="1">Nucleus</location>
    </subcellularLocation>
</comment>
<sequence length="441" mass="50571">MVSFHQHYNQCWAPVSCIDCMTTFPNGTFQSHTSCMTESQKYYGQYHRPEKENKKSNKGEKRRSMNGHSQAMVPKGAYVEDVVEGDDMNAVAVIDVPPRAPTPPQSAAELEGVNVFDFLVQDATPKLGAVDESRMLEHATPADDGSSYLSRGYSYGNGPLQPSFERYDSYPNLTEAQNSFVTPAPKEHKKEKKEKRGTEKSDKKRKRNVEDLDLSSVKRPVSRDQPILDAPSTGGRVLHSGLTGGLGRLVTDNEFYKDRIDAGPTPISPSKRSKRDNDLLSEPREKDAKKERRKSSYVSYSTSTTTKDRDRDRRARSRSPERERERRHHHRRSHREDSLSSEDRSRKSRQPKGVEYDRPMSVQPTSHNQMVAYHQSRAELFMSLVTKGPESQHGLSINKVLKRYHRERDVRGEREKEDEDKELWKSLRLRRNERGEIVVVL</sequence>
<dbReference type="Gene3D" id="3.30.1490.490">
    <property type="match status" value="1"/>
</dbReference>
<gene>
    <name evidence="9" type="ORF">AC579_4910</name>
</gene>
<dbReference type="InterPro" id="IPR039999">
    <property type="entry name" value="LYAR"/>
</dbReference>
<accession>A0A139IE73</accession>
<proteinExistence type="predicted"/>
<evidence type="ECO:0000259" key="8">
    <source>
        <dbReference type="Pfam" id="PF08790"/>
    </source>
</evidence>
<keyword evidence="4" id="KW-0863">Zinc-finger</keyword>
<dbReference type="PANTHER" id="PTHR13100:SF10">
    <property type="entry name" value="CELL GROWTH-REGULATING NUCLEOLAR PROTEIN"/>
    <property type="match status" value="1"/>
</dbReference>
<evidence type="ECO:0000256" key="6">
    <source>
        <dbReference type="ARBA" id="ARBA00023242"/>
    </source>
</evidence>
<evidence type="ECO:0000256" key="4">
    <source>
        <dbReference type="ARBA" id="ARBA00022771"/>
    </source>
</evidence>
<feature type="region of interest" description="Disordered" evidence="7">
    <location>
        <begin position="45"/>
        <end position="69"/>
    </location>
</feature>
<dbReference type="InterPro" id="IPR014898">
    <property type="entry name" value="Znf_C2H2_LYAR"/>
</dbReference>
<keyword evidence="10" id="KW-1185">Reference proteome</keyword>
<name>A0A139IE73_9PEZI</name>
<keyword evidence="6" id="KW-0539">Nucleus</keyword>
<dbReference type="GO" id="GO:0000122">
    <property type="term" value="P:negative regulation of transcription by RNA polymerase II"/>
    <property type="evidence" value="ECO:0007669"/>
    <property type="project" value="TreeGrafter"/>
</dbReference>
<organism evidence="9 10">
    <name type="scientific">Pseudocercospora musae</name>
    <dbReference type="NCBI Taxonomy" id="113226"/>
    <lineage>
        <taxon>Eukaryota</taxon>
        <taxon>Fungi</taxon>
        <taxon>Dikarya</taxon>
        <taxon>Ascomycota</taxon>
        <taxon>Pezizomycotina</taxon>
        <taxon>Dothideomycetes</taxon>
        <taxon>Dothideomycetidae</taxon>
        <taxon>Mycosphaerellales</taxon>
        <taxon>Mycosphaerellaceae</taxon>
        <taxon>Pseudocercospora</taxon>
    </lineage>
</organism>